<name>A0ABV9IE21_9DEIO</name>
<dbReference type="InterPro" id="IPR032601">
    <property type="entry name" value="DUF4900"/>
</dbReference>
<dbReference type="RefSeq" id="WP_380063119.1">
    <property type="nucleotide sequence ID" value="NZ_JBHSEI010000015.1"/>
</dbReference>
<evidence type="ECO:0000313" key="1">
    <source>
        <dbReference type="EMBL" id="MFC4640133.1"/>
    </source>
</evidence>
<comment type="caution">
    <text evidence="1">The sequence shown here is derived from an EMBL/GenBank/DDBJ whole genome shotgun (WGS) entry which is preliminary data.</text>
</comment>
<gene>
    <name evidence="1" type="ORF">ACFO0D_17530</name>
</gene>
<sequence>MRTRTQGMAIVQTLFLILLLMSVFTIMTRLTLMNLQQTGDSIQMTRTLALAQGGRNFAQTVLQGPVGAKLGDSIIYMAQNNMIGNAETWVFAAGYTTPRPPANVVAQGLTALAADVQPRLPGAGCYGPYTVSGSQQISLRITFTGTLPACDGQASSTVSIGRGRFISGARSSTQQYSLPYVMVVAASERGAKRTLTVNGEYRFNVGNGSFARYALLTDQHQQGTSASIYFTSRTLFNGPVHTNGNFAFRDTPWFGGAVSSSGVNDRGTPGGFFSTSTSTTPAFRTPTQLNPPSYGTTVPVFNNGVSWSAPTVPFPNNSNNQAAAAQQAGLYIPAGPSAVQLSVGLWPAGTPLANQKYQAITVGSTQYRAVADGPLYQLVNGTWQVALNASNQPINRFNGVIYAFGGISSLRGPARTTASNPNSSGPALASFSQITIAGNDDIRITGDLKYENNPCDGALTRNSDGSINVPDCSDDPLVQKNVLGIYASNGGDIKIGAGNTSSALNVPPDVQIHATMMADNEVNVENSTSASCSYGTAYILGGVIERKYGAFGQFNTSTGACTSGLGRSFTYDQRMLNGLAPPFFPTTTMTNLLVDRQVIQYGQSEQDRR</sequence>
<protein>
    <submittedName>
        <fullName evidence="1">DUF4900 domain-containing protein</fullName>
    </submittedName>
</protein>
<dbReference type="Proteomes" id="UP001595952">
    <property type="component" value="Unassembled WGS sequence"/>
</dbReference>
<reference evidence="2" key="1">
    <citation type="journal article" date="2019" name="Int. J. Syst. Evol. Microbiol.">
        <title>The Global Catalogue of Microorganisms (GCM) 10K type strain sequencing project: providing services to taxonomists for standard genome sequencing and annotation.</title>
        <authorList>
            <consortium name="The Broad Institute Genomics Platform"/>
            <consortium name="The Broad Institute Genome Sequencing Center for Infectious Disease"/>
            <person name="Wu L."/>
            <person name="Ma J."/>
        </authorList>
    </citation>
    <scope>NUCLEOTIDE SEQUENCE [LARGE SCALE GENOMIC DNA]</scope>
    <source>
        <strain evidence="2">CCUG 55995</strain>
    </source>
</reference>
<dbReference type="EMBL" id="JBHSEI010000015">
    <property type="protein sequence ID" value="MFC4640133.1"/>
    <property type="molecule type" value="Genomic_DNA"/>
</dbReference>
<dbReference type="Pfam" id="PF16241">
    <property type="entry name" value="DUF4900"/>
    <property type="match status" value="1"/>
</dbReference>
<evidence type="ECO:0000313" key="2">
    <source>
        <dbReference type="Proteomes" id="UP001595952"/>
    </source>
</evidence>
<accession>A0ABV9IE21</accession>
<proteinExistence type="predicted"/>
<organism evidence="1 2">
    <name type="scientific">Deinococcus hohokamensis</name>
    <dbReference type="NCBI Taxonomy" id="309883"/>
    <lineage>
        <taxon>Bacteria</taxon>
        <taxon>Thermotogati</taxon>
        <taxon>Deinococcota</taxon>
        <taxon>Deinococci</taxon>
        <taxon>Deinococcales</taxon>
        <taxon>Deinococcaceae</taxon>
        <taxon>Deinococcus</taxon>
    </lineage>
</organism>
<keyword evidence="2" id="KW-1185">Reference proteome</keyword>